<proteinExistence type="predicted"/>
<dbReference type="EMBL" id="CP017839">
    <property type="protein sequence ID" value="APA97305.1"/>
    <property type="molecule type" value="Genomic_DNA"/>
</dbReference>
<evidence type="ECO:0000313" key="4">
    <source>
        <dbReference type="Proteomes" id="UP000180166"/>
    </source>
</evidence>
<dbReference type="AlphaFoldDB" id="A0A0B8N9V6"/>
<dbReference type="RefSeq" id="WP_033089673.1">
    <property type="nucleotide sequence ID" value="NZ_AP017900.1"/>
</dbReference>
<reference evidence="3" key="1">
    <citation type="submission" date="2015-07" db="EMBL/GenBank/DDBJ databases">
        <title>Nocardia seriolae U-1 whole genome shotgun sequence.</title>
        <authorList>
            <person name="Imajoh M."/>
            <person name="Fukumoto Y."/>
            <person name="Sukeda M."/>
            <person name="Yamane J."/>
            <person name="Yamasaki K."/>
            <person name="Shimizu M."/>
            <person name="Ohnishi K."/>
            <person name="Oshima S."/>
        </authorList>
    </citation>
    <scope>NUCLEOTIDE SEQUENCE [LARGE SCALE GENOMIC DNA]</scope>
    <source>
        <strain evidence="3">U-1</strain>
    </source>
</reference>
<dbReference type="Proteomes" id="UP000037179">
    <property type="component" value="Unassembled WGS sequence"/>
</dbReference>
<name>A0A0B8N9V6_9NOCA</name>
<protein>
    <submittedName>
        <fullName evidence="2">Uncharacterized protein</fullName>
    </submittedName>
</protein>
<dbReference type="OrthoDB" id="4558891at2"/>
<dbReference type="EMBL" id="BBYQ01000037">
    <property type="protein sequence ID" value="GAP28508.1"/>
    <property type="molecule type" value="Genomic_DNA"/>
</dbReference>
<evidence type="ECO:0000313" key="1">
    <source>
        <dbReference type="EMBL" id="APA97305.1"/>
    </source>
</evidence>
<evidence type="ECO:0000313" key="2">
    <source>
        <dbReference type="EMBL" id="GAP28508.1"/>
    </source>
</evidence>
<reference evidence="1 4" key="3">
    <citation type="submission" date="2016-10" db="EMBL/GenBank/DDBJ databases">
        <title>Genome sequence of Nocardia seriolae strain EM150506, isolated from Anguila japonica.</title>
        <authorList>
            <person name="Han H.-J."/>
        </authorList>
    </citation>
    <scope>NUCLEOTIDE SEQUENCE [LARGE SCALE GENOMIC DNA]</scope>
    <source>
        <strain evidence="1 4">EM150506</strain>
    </source>
</reference>
<keyword evidence="3" id="KW-1185">Reference proteome</keyword>
<gene>
    <name evidence="1" type="ORF">NS506_03252</name>
    <name evidence="2" type="ORF">NSK11_contig00037-0029</name>
</gene>
<reference evidence="2 3" key="2">
    <citation type="journal article" date="2016" name="Genome Announc.">
        <title>Draft Genome Sequence of Erythromycin- and Oxytetracycline-Sensitive Nocardia seriolae Strain U-1 (NBRC 110359).</title>
        <authorList>
            <person name="Imajoh M."/>
            <person name="Sukeda M."/>
            <person name="Shimizu M."/>
            <person name="Yamane J."/>
            <person name="Ohnishi K."/>
            <person name="Oshima S."/>
        </authorList>
    </citation>
    <scope>NUCLEOTIDE SEQUENCE [LARGE SCALE GENOMIC DNA]</scope>
    <source>
        <strain evidence="2 3">U-1</strain>
    </source>
</reference>
<dbReference type="GeneID" id="93373881"/>
<evidence type="ECO:0000313" key="3">
    <source>
        <dbReference type="Proteomes" id="UP000037179"/>
    </source>
</evidence>
<dbReference type="KEGG" id="nsr:NS506_03252"/>
<sequence length="74" mass="8363">MTAITPGRFHTTTGTTEAVTMFRRFVTLLAAVGRTVPFHRETSWELAGSTNVIDRDRDRASLEILALRSYREHA</sequence>
<dbReference type="Proteomes" id="UP000180166">
    <property type="component" value="Chromosome"/>
</dbReference>
<accession>A0A0B8N9V6</accession>
<organism evidence="2 3">
    <name type="scientific">Nocardia seriolae</name>
    <dbReference type="NCBI Taxonomy" id="37332"/>
    <lineage>
        <taxon>Bacteria</taxon>
        <taxon>Bacillati</taxon>
        <taxon>Actinomycetota</taxon>
        <taxon>Actinomycetes</taxon>
        <taxon>Mycobacteriales</taxon>
        <taxon>Nocardiaceae</taxon>
        <taxon>Nocardia</taxon>
    </lineage>
</organism>